<dbReference type="OrthoDB" id="1524092at2"/>
<dbReference type="RefSeq" id="WP_126691997.1">
    <property type="nucleotide sequence ID" value="NZ_RXOF01000002.1"/>
</dbReference>
<proteinExistence type="predicted"/>
<dbReference type="Gene3D" id="3.40.50.180">
    <property type="entry name" value="Methylesterase CheB, C-terminal domain"/>
    <property type="match status" value="1"/>
</dbReference>
<comment type="caution">
    <text evidence="6">The sequence shown here is derived from an EMBL/GenBank/DDBJ whole genome shotgun (WGS) entry which is preliminary data.</text>
</comment>
<organism evidence="6 7">
    <name type="scientific">Hymenobacter gummosus</name>
    <dbReference type="NCBI Taxonomy" id="1776032"/>
    <lineage>
        <taxon>Bacteria</taxon>
        <taxon>Pseudomonadati</taxon>
        <taxon>Bacteroidota</taxon>
        <taxon>Cytophagia</taxon>
        <taxon>Cytophagales</taxon>
        <taxon>Hymenobacteraceae</taxon>
        <taxon>Hymenobacter</taxon>
    </lineage>
</organism>
<dbReference type="PANTHER" id="PTHR42872:SF6">
    <property type="entry name" value="PROTEIN-GLUTAMATE METHYLESTERASE_PROTEIN-GLUTAMINE GLUTAMINASE"/>
    <property type="match status" value="1"/>
</dbReference>
<evidence type="ECO:0000256" key="4">
    <source>
        <dbReference type="PROSITE-ProRule" id="PRU00050"/>
    </source>
</evidence>
<dbReference type="AlphaFoldDB" id="A0A431U7C5"/>
<comment type="catalytic activity">
    <reaction evidence="3">
        <text>[protein]-L-glutamate 5-O-methyl ester + H2O = L-glutamyl-[protein] + methanol + H(+)</text>
        <dbReference type="Rhea" id="RHEA:23236"/>
        <dbReference type="Rhea" id="RHEA-COMP:10208"/>
        <dbReference type="Rhea" id="RHEA-COMP:10311"/>
        <dbReference type="ChEBI" id="CHEBI:15377"/>
        <dbReference type="ChEBI" id="CHEBI:15378"/>
        <dbReference type="ChEBI" id="CHEBI:17790"/>
        <dbReference type="ChEBI" id="CHEBI:29973"/>
        <dbReference type="ChEBI" id="CHEBI:82795"/>
        <dbReference type="EC" id="3.1.1.61"/>
    </reaction>
</comment>
<keyword evidence="1 4" id="KW-0378">Hydrolase</keyword>
<evidence type="ECO:0000256" key="1">
    <source>
        <dbReference type="ARBA" id="ARBA00022801"/>
    </source>
</evidence>
<dbReference type="CDD" id="cd16432">
    <property type="entry name" value="CheB_Rec"/>
    <property type="match status" value="1"/>
</dbReference>
<name>A0A431U7C5_9BACT</name>
<dbReference type="Pfam" id="PF01339">
    <property type="entry name" value="CheB_methylest"/>
    <property type="match status" value="1"/>
</dbReference>
<evidence type="ECO:0000259" key="5">
    <source>
        <dbReference type="PROSITE" id="PS50122"/>
    </source>
</evidence>
<keyword evidence="4" id="KW-0145">Chemotaxis</keyword>
<dbReference type="GO" id="GO:0005737">
    <property type="term" value="C:cytoplasm"/>
    <property type="evidence" value="ECO:0007669"/>
    <property type="project" value="InterPro"/>
</dbReference>
<feature type="active site" evidence="4">
    <location>
        <position position="172"/>
    </location>
</feature>
<gene>
    <name evidence="6" type="ORF">EJV47_04800</name>
</gene>
<sequence>MFTTPVLPAALTILLGDLPGLMRLALSKALRTDAGVQIVGSTAGPDDLIAQTRRLRPDLIITSELPATGMKRLAQYHRGPVLLYAAQAPKSAVLREAAQWGVYDHIGPLPAATDVADYGFARRDLLRKVHQSRVVAASAVQRLSVSSGSAALGVPGHVLGSAPRGIVVVGGSTGGAAAVEQVVRGLQPGLRWTIIVAVHLPAAFTASLVERVRRASSLPVVEGRCGLRLQAGQVVVVPGGANWAVRGELGQPLWLQQAAEPAAVLDEPSIDLLMVSAARAAGPRSLGVVLTGLGKDGTAGAAAVRHFGGTVVAQNEQAAVFAMPKSVIQAGYASAVLPLPDIARFVNGHVQPLRPASTAARVSPVIRSYPR</sequence>
<dbReference type="GO" id="GO:0008984">
    <property type="term" value="F:protein-glutamate methylesterase activity"/>
    <property type="evidence" value="ECO:0007669"/>
    <property type="project" value="UniProtKB-EC"/>
</dbReference>
<dbReference type="GO" id="GO:0000156">
    <property type="term" value="F:phosphorelay response regulator activity"/>
    <property type="evidence" value="ECO:0007669"/>
    <property type="project" value="InterPro"/>
</dbReference>
<feature type="active site" evidence="4">
    <location>
        <position position="199"/>
    </location>
</feature>
<evidence type="ECO:0000313" key="7">
    <source>
        <dbReference type="Proteomes" id="UP000282184"/>
    </source>
</evidence>
<evidence type="ECO:0000313" key="6">
    <source>
        <dbReference type="EMBL" id="RTQ52340.1"/>
    </source>
</evidence>
<dbReference type="Proteomes" id="UP000282184">
    <property type="component" value="Unassembled WGS sequence"/>
</dbReference>
<protein>
    <recommendedName>
        <fullName evidence="2">protein-glutamate methylesterase</fullName>
        <ecNumber evidence="2">3.1.1.61</ecNumber>
    </recommendedName>
</protein>
<evidence type="ECO:0000256" key="3">
    <source>
        <dbReference type="ARBA" id="ARBA00048267"/>
    </source>
</evidence>
<dbReference type="InterPro" id="IPR000673">
    <property type="entry name" value="Sig_transdc_resp-reg_Me-estase"/>
</dbReference>
<dbReference type="EC" id="3.1.1.61" evidence="2"/>
<feature type="active site" evidence="4">
    <location>
        <position position="296"/>
    </location>
</feature>
<dbReference type="GO" id="GO:0006935">
    <property type="term" value="P:chemotaxis"/>
    <property type="evidence" value="ECO:0007669"/>
    <property type="project" value="UniProtKB-UniRule"/>
</dbReference>
<evidence type="ECO:0000256" key="2">
    <source>
        <dbReference type="ARBA" id="ARBA00039140"/>
    </source>
</evidence>
<dbReference type="InterPro" id="IPR035909">
    <property type="entry name" value="CheB_C"/>
</dbReference>
<dbReference type="SUPFAM" id="SSF52738">
    <property type="entry name" value="Methylesterase CheB, C-terminal domain"/>
    <property type="match status" value="1"/>
</dbReference>
<reference evidence="6 7" key="1">
    <citation type="submission" date="2018-12" db="EMBL/GenBank/DDBJ databases">
        <title>Hymenobacter gummosus sp. nov., isolated from a spring.</title>
        <authorList>
            <person name="Nie L."/>
        </authorList>
    </citation>
    <scope>NUCLEOTIDE SEQUENCE [LARGE SCALE GENOMIC DNA]</scope>
    <source>
        <strain evidence="6 7">KCTC 52166</strain>
    </source>
</reference>
<feature type="domain" description="CheB-type methylesterase" evidence="5">
    <location>
        <begin position="159"/>
        <end position="343"/>
    </location>
</feature>
<dbReference type="PROSITE" id="PS50122">
    <property type="entry name" value="CHEB"/>
    <property type="match status" value="1"/>
</dbReference>
<dbReference type="EMBL" id="RXOF01000002">
    <property type="protein sequence ID" value="RTQ52340.1"/>
    <property type="molecule type" value="Genomic_DNA"/>
</dbReference>
<dbReference type="PANTHER" id="PTHR42872">
    <property type="entry name" value="PROTEIN-GLUTAMATE METHYLESTERASE/PROTEIN-GLUTAMINE GLUTAMINASE"/>
    <property type="match status" value="1"/>
</dbReference>
<accession>A0A431U7C5</accession>
<keyword evidence="7" id="KW-1185">Reference proteome</keyword>